<keyword evidence="5" id="KW-1185">Reference proteome</keyword>
<sequence>MSVRLALAGDTGTVRAGEAETAAFLGRLLRWDKAAVVRLRSAPGEPALGVFGQPPFGGVLAVKSMALSGPGVDGQVDATVSAGELLEAVATAVDGGEFTVPGSVTGPAWAGLLPPRSHWRRDAELDAALVREAAARTVAEFRARTEALVPEQRTRAGLDALAEELWRRPLTHTGGGGTEVPLRVVHAAHALGFLRPGPPAGDPAAARERDSQGARGPEGSPRSPDTVAVLTAGPWLRLRTAYGSVAMRVASAASGLTVSPL</sequence>
<feature type="region of interest" description="Disordered" evidence="1">
    <location>
        <begin position="193"/>
        <end position="227"/>
    </location>
</feature>
<proteinExistence type="predicted"/>
<evidence type="ECO:0000259" key="3">
    <source>
        <dbReference type="Pfam" id="PF26572"/>
    </source>
</evidence>
<organism evidence="4 5">
    <name type="scientific">Actinacidiphila polyblastidii</name>
    <dbReference type="NCBI Taxonomy" id="3110430"/>
    <lineage>
        <taxon>Bacteria</taxon>
        <taxon>Bacillati</taxon>
        <taxon>Actinomycetota</taxon>
        <taxon>Actinomycetes</taxon>
        <taxon>Kitasatosporales</taxon>
        <taxon>Streptomycetaceae</taxon>
        <taxon>Actinacidiphila</taxon>
    </lineage>
</organism>
<reference evidence="4 5" key="1">
    <citation type="submission" date="2023-12" db="EMBL/GenBank/DDBJ databases">
        <title>Streptomyces sp. V4-01.</title>
        <authorList>
            <person name="Somphong A."/>
            <person name="Phongsopitanun W."/>
        </authorList>
    </citation>
    <scope>NUCLEOTIDE SEQUENCE [LARGE SCALE GENOMIC DNA]</scope>
    <source>
        <strain evidence="4 5">V4-01</strain>
    </source>
</reference>
<evidence type="ECO:0000313" key="4">
    <source>
        <dbReference type="EMBL" id="MEE4542064.1"/>
    </source>
</evidence>
<protein>
    <submittedName>
        <fullName evidence="4">Uncharacterized protein</fullName>
    </submittedName>
</protein>
<accession>A0ABU7P8C4</accession>
<evidence type="ECO:0000259" key="2">
    <source>
        <dbReference type="Pfam" id="PF26035"/>
    </source>
</evidence>
<gene>
    <name evidence="4" type="ORF">V2S66_08800</name>
</gene>
<feature type="domain" description="DUF8010" evidence="2">
    <location>
        <begin position="18"/>
        <end position="111"/>
    </location>
</feature>
<dbReference type="InterPro" id="IPR058323">
    <property type="entry name" value="DUF8010"/>
</dbReference>
<evidence type="ECO:0000256" key="1">
    <source>
        <dbReference type="SAM" id="MobiDB-lite"/>
    </source>
</evidence>
<dbReference type="EMBL" id="JAZEWV010000005">
    <property type="protein sequence ID" value="MEE4542064.1"/>
    <property type="molecule type" value="Genomic_DNA"/>
</dbReference>
<dbReference type="RefSeq" id="WP_330793989.1">
    <property type="nucleotide sequence ID" value="NZ_JAZEWV010000005.1"/>
</dbReference>
<name>A0ABU7P8C4_9ACTN</name>
<dbReference type="Proteomes" id="UP001344658">
    <property type="component" value="Unassembled WGS sequence"/>
</dbReference>
<comment type="caution">
    <text evidence="4">The sequence shown here is derived from an EMBL/GenBank/DDBJ whole genome shotgun (WGS) entry which is preliminary data.</text>
</comment>
<dbReference type="InterPro" id="IPR058498">
    <property type="entry name" value="DUF8185"/>
</dbReference>
<dbReference type="Pfam" id="PF26572">
    <property type="entry name" value="DUF8185"/>
    <property type="match status" value="1"/>
</dbReference>
<evidence type="ECO:0000313" key="5">
    <source>
        <dbReference type="Proteomes" id="UP001344658"/>
    </source>
</evidence>
<feature type="domain" description="DUF8185" evidence="3">
    <location>
        <begin position="114"/>
        <end position="250"/>
    </location>
</feature>
<dbReference type="Pfam" id="PF26035">
    <property type="entry name" value="DUF8010"/>
    <property type="match status" value="1"/>
</dbReference>